<sequence length="51" mass="6046">MPAMDVPVRQVFWTVMPESPHGIRTKKEYGFYKQASIGYNYRLDVCLYLFV</sequence>
<accession>A0A1I0I4U8</accession>
<evidence type="ECO:0000313" key="2">
    <source>
        <dbReference type="Proteomes" id="UP000199820"/>
    </source>
</evidence>
<organism evidence="1 2">
    <name type="scientific">[Clostridium] aminophilum</name>
    <dbReference type="NCBI Taxonomy" id="1526"/>
    <lineage>
        <taxon>Bacteria</taxon>
        <taxon>Bacillati</taxon>
        <taxon>Bacillota</taxon>
        <taxon>Clostridia</taxon>
        <taxon>Lachnospirales</taxon>
        <taxon>Lachnospiraceae</taxon>
    </lineage>
</organism>
<dbReference type="AlphaFoldDB" id="A0A1I0I4U8"/>
<dbReference type="EMBL" id="FOIL01000068">
    <property type="protein sequence ID" value="SET91598.1"/>
    <property type="molecule type" value="Genomic_DNA"/>
</dbReference>
<keyword evidence="2" id="KW-1185">Reference proteome</keyword>
<reference evidence="1 2" key="1">
    <citation type="submission" date="2016-10" db="EMBL/GenBank/DDBJ databases">
        <authorList>
            <person name="de Groot N.N."/>
        </authorList>
    </citation>
    <scope>NUCLEOTIDE SEQUENCE [LARGE SCALE GENOMIC DNA]</scope>
    <source>
        <strain evidence="1 2">KH1P1</strain>
    </source>
</reference>
<dbReference type="Proteomes" id="UP000199820">
    <property type="component" value="Unassembled WGS sequence"/>
</dbReference>
<evidence type="ECO:0000313" key="1">
    <source>
        <dbReference type="EMBL" id="SET91598.1"/>
    </source>
</evidence>
<proteinExistence type="predicted"/>
<protein>
    <submittedName>
        <fullName evidence="1">Uncharacterized protein</fullName>
    </submittedName>
</protein>
<name>A0A1I0I4U8_9FIRM</name>
<gene>
    <name evidence="1" type="ORF">SAMN04487771_10684</name>
</gene>